<evidence type="ECO:0000313" key="2">
    <source>
        <dbReference type="Proteomes" id="UP000276128"/>
    </source>
</evidence>
<dbReference type="RefSeq" id="WP_126141096.1">
    <property type="nucleotide sequence ID" value="NZ_RXHU01000025.1"/>
</dbReference>
<organism evidence="1 2">
    <name type="scientific">Paenibacillus whitsoniae</name>
    <dbReference type="NCBI Taxonomy" id="2496558"/>
    <lineage>
        <taxon>Bacteria</taxon>
        <taxon>Bacillati</taxon>
        <taxon>Bacillota</taxon>
        <taxon>Bacilli</taxon>
        <taxon>Bacillales</taxon>
        <taxon>Paenibacillaceae</taxon>
        <taxon>Paenibacillus</taxon>
    </lineage>
</organism>
<dbReference type="EMBL" id="RXHU01000025">
    <property type="protein sequence ID" value="RTE09882.1"/>
    <property type="molecule type" value="Genomic_DNA"/>
</dbReference>
<dbReference type="AlphaFoldDB" id="A0A3S0CVR6"/>
<dbReference type="Proteomes" id="UP000276128">
    <property type="component" value="Unassembled WGS sequence"/>
</dbReference>
<gene>
    <name evidence="1" type="ORF">EJQ19_10145</name>
</gene>
<sequence>MWQDEAAGGSLFGREPGGNLLEIMAGGPGSNLFGEYGVDTGSSLFGEYGGEREATCLAGIAGTR</sequence>
<keyword evidence="2" id="KW-1185">Reference proteome</keyword>
<comment type="caution">
    <text evidence="1">The sequence shown here is derived from an EMBL/GenBank/DDBJ whole genome shotgun (WGS) entry which is preliminary data.</text>
</comment>
<proteinExistence type="predicted"/>
<evidence type="ECO:0000313" key="1">
    <source>
        <dbReference type="EMBL" id="RTE09882.1"/>
    </source>
</evidence>
<reference evidence="1 2" key="1">
    <citation type="submission" date="2018-12" db="EMBL/GenBank/DDBJ databases">
        <title>Bacillus ochoae sp. nov., Paenibacillus whitsoniae sp. nov., Paenibacillus spiritus sp. nov. Isolated from the Mars Exploration Rover during spacecraft assembly.</title>
        <authorList>
            <person name="Seuylemezian A."/>
            <person name="Vaishampayan P."/>
        </authorList>
    </citation>
    <scope>NUCLEOTIDE SEQUENCE [LARGE SCALE GENOMIC DNA]</scope>
    <source>
        <strain evidence="1 2">MER 54</strain>
    </source>
</reference>
<name>A0A3S0CVR6_9BACL</name>
<accession>A0A3S0CVR6</accession>
<protein>
    <submittedName>
        <fullName evidence="1">Uncharacterized protein</fullName>
    </submittedName>
</protein>